<sequence length="100" mass="11890">MPQSKKAGFNPFLIEPFDPELEQLEQELEQLDQEMEEEEPERTTIRLFRIEGVEKVPQSNKPDSNPIRKIEPFDPNWKSRNRNWSSWTSCEVAGVEEWRS</sequence>
<accession>A0A8X6X884</accession>
<protein>
    <submittedName>
        <fullName evidence="1">Uncharacterized protein</fullName>
    </submittedName>
</protein>
<evidence type="ECO:0000313" key="2">
    <source>
        <dbReference type="Proteomes" id="UP000886998"/>
    </source>
</evidence>
<organism evidence="1 2">
    <name type="scientific">Trichonephila inaurata madagascariensis</name>
    <dbReference type="NCBI Taxonomy" id="2747483"/>
    <lineage>
        <taxon>Eukaryota</taxon>
        <taxon>Metazoa</taxon>
        <taxon>Ecdysozoa</taxon>
        <taxon>Arthropoda</taxon>
        <taxon>Chelicerata</taxon>
        <taxon>Arachnida</taxon>
        <taxon>Araneae</taxon>
        <taxon>Araneomorphae</taxon>
        <taxon>Entelegynae</taxon>
        <taxon>Araneoidea</taxon>
        <taxon>Nephilidae</taxon>
        <taxon>Trichonephila</taxon>
        <taxon>Trichonephila inaurata</taxon>
    </lineage>
</organism>
<keyword evidence="2" id="KW-1185">Reference proteome</keyword>
<evidence type="ECO:0000313" key="1">
    <source>
        <dbReference type="EMBL" id="GFY48021.1"/>
    </source>
</evidence>
<name>A0A8X6X884_9ARAC</name>
<dbReference type="Proteomes" id="UP000886998">
    <property type="component" value="Unassembled WGS sequence"/>
</dbReference>
<comment type="caution">
    <text evidence="1">The sequence shown here is derived from an EMBL/GenBank/DDBJ whole genome shotgun (WGS) entry which is preliminary data.</text>
</comment>
<reference evidence="1" key="1">
    <citation type="submission" date="2020-08" db="EMBL/GenBank/DDBJ databases">
        <title>Multicomponent nature underlies the extraordinary mechanical properties of spider dragline silk.</title>
        <authorList>
            <person name="Kono N."/>
            <person name="Nakamura H."/>
            <person name="Mori M."/>
            <person name="Yoshida Y."/>
            <person name="Ohtoshi R."/>
            <person name="Malay A.D."/>
            <person name="Moran D.A.P."/>
            <person name="Tomita M."/>
            <person name="Numata K."/>
            <person name="Arakawa K."/>
        </authorList>
    </citation>
    <scope>NUCLEOTIDE SEQUENCE</scope>
</reference>
<gene>
    <name evidence="1" type="ORF">TNIN_18831</name>
</gene>
<proteinExistence type="predicted"/>
<dbReference type="AlphaFoldDB" id="A0A8X6X884"/>
<dbReference type="EMBL" id="BMAV01006284">
    <property type="protein sequence ID" value="GFY48021.1"/>
    <property type="molecule type" value="Genomic_DNA"/>
</dbReference>